<evidence type="ECO:0000313" key="5">
    <source>
        <dbReference type="EMBL" id="MBB3663640.1"/>
    </source>
</evidence>
<dbReference type="InterPro" id="IPR029069">
    <property type="entry name" value="HotDog_dom_sf"/>
</dbReference>
<accession>A0A839XK17</accession>
<feature type="compositionally biased region" description="Low complexity" evidence="3">
    <location>
        <begin position="12"/>
        <end position="29"/>
    </location>
</feature>
<dbReference type="PANTHER" id="PTHR42856">
    <property type="entry name" value="ACYL-COENZYME A THIOESTERASE PAAI"/>
    <property type="match status" value="1"/>
</dbReference>
<feature type="region of interest" description="Disordered" evidence="3">
    <location>
        <begin position="1"/>
        <end position="32"/>
    </location>
</feature>
<dbReference type="Proteomes" id="UP000564573">
    <property type="component" value="Unassembled WGS sequence"/>
</dbReference>
<evidence type="ECO:0000256" key="3">
    <source>
        <dbReference type="SAM" id="MobiDB-lite"/>
    </source>
</evidence>
<name>A0A839XK17_9PSEU</name>
<dbReference type="Pfam" id="PF03061">
    <property type="entry name" value="4HBT"/>
    <property type="match status" value="1"/>
</dbReference>
<feature type="domain" description="Thioesterase" evidence="4">
    <location>
        <begin position="74"/>
        <end position="144"/>
    </location>
</feature>
<keyword evidence="6" id="KW-1185">Reference proteome</keyword>
<dbReference type="FunFam" id="3.10.129.10:FF:000022">
    <property type="entry name" value="Phenylacetic acid degradation protein"/>
    <property type="match status" value="1"/>
</dbReference>
<dbReference type="EC" id="3.1.2.-" evidence="5"/>
<comment type="caution">
    <text evidence="5">The sequence shown here is derived from an EMBL/GenBank/DDBJ whole genome shotgun (WGS) entry which is preliminary data.</text>
</comment>
<dbReference type="CDD" id="cd03443">
    <property type="entry name" value="PaaI_thioesterase"/>
    <property type="match status" value="1"/>
</dbReference>
<dbReference type="AlphaFoldDB" id="A0A839XK17"/>
<evidence type="ECO:0000313" key="6">
    <source>
        <dbReference type="Proteomes" id="UP000564573"/>
    </source>
</evidence>
<dbReference type="Gene3D" id="3.10.129.10">
    <property type="entry name" value="Hotdog Thioesterase"/>
    <property type="match status" value="1"/>
</dbReference>
<dbReference type="GO" id="GO:0016289">
    <property type="term" value="F:acyl-CoA hydrolase activity"/>
    <property type="evidence" value="ECO:0007669"/>
    <property type="project" value="TreeGrafter"/>
</dbReference>
<dbReference type="EMBL" id="JACIBS010000001">
    <property type="protein sequence ID" value="MBB3663640.1"/>
    <property type="molecule type" value="Genomic_DNA"/>
</dbReference>
<dbReference type="InterPro" id="IPR011973">
    <property type="entry name" value="PaaD"/>
</dbReference>
<evidence type="ECO:0000256" key="1">
    <source>
        <dbReference type="ARBA" id="ARBA00008324"/>
    </source>
</evidence>
<sequence>MSKTDGQVPDVAASDGQAAGGSATAPSAAHVSEATRTMLESDTASAALGIDVTRAHDGNAVATMRITEQMVNGHGIAHGGYLFLLADTTFAAACNSHGPVTVASGAEISFVTSARLGDALVAEATERTRYGRNGIYDVTVHRETAAGRETVAEFRGRSRTVGQIKS</sequence>
<evidence type="ECO:0000256" key="2">
    <source>
        <dbReference type="ARBA" id="ARBA00022801"/>
    </source>
</evidence>
<dbReference type="InterPro" id="IPR052723">
    <property type="entry name" value="Acyl-CoA_thioesterase_PaaI"/>
</dbReference>
<evidence type="ECO:0000259" key="4">
    <source>
        <dbReference type="Pfam" id="PF03061"/>
    </source>
</evidence>
<dbReference type="InterPro" id="IPR003736">
    <property type="entry name" value="PAAI_dom"/>
</dbReference>
<comment type="similarity">
    <text evidence="1">Belongs to the thioesterase PaaI family.</text>
</comment>
<organism evidence="5 6">
    <name type="scientific">Prauserella sediminis</name>
    <dbReference type="NCBI Taxonomy" id="577680"/>
    <lineage>
        <taxon>Bacteria</taxon>
        <taxon>Bacillati</taxon>
        <taxon>Actinomycetota</taxon>
        <taxon>Actinomycetes</taxon>
        <taxon>Pseudonocardiales</taxon>
        <taxon>Pseudonocardiaceae</taxon>
        <taxon>Prauserella</taxon>
        <taxon>Prauserella salsuginis group</taxon>
    </lineage>
</organism>
<dbReference type="NCBIfam" id="TIGR00369">
    <property type="entry name" value="unchar_dom_1"/>
    <property type="match status" value="1"/>
</dbReference>
<reference evidence="5 6" key="1">
    <citation type="submission" date="2020-08" db="EMBL/GenBank/DDBJ databases">
        <title>Sequencing the genomes of 1000 actinobacteria strains.</title>
        <authorList>
            <person name="Klenk H.-P."/>
        </authorList>
    </citation>
    <scope>NUCLEOTIDE SEQUENCE [LARGE SCALE GENOMIC DNA]</scope>
    <source>
        <strain evidence="5 6">DSM 45267</strain>
    </source>
</reference>
<proteinExistence type="inferred from homology"/>
<dbReference type="PANTHER" id="PTHR42856:SF1">
    <property type="entry name" value="ACYL-COENZYME A THIOESTERASE PAAI"/>
    <property type="match status" value="1"/>
</dbReference>
<dbReference type="NCBIfam" id="TIGR02286">
    <property type="entry name" value="PaaD"/>
    <property type="match status" value="1"/>
</dbReference>
<protein>
    <submittedName>
        <fullName evidence="5">Acyl-CoA thioesterase</fullName>
        <ecNumber evidence="5">3.1.2.-</ecNumber>
    </submittedName>
</protein>
<dbReference type="InterPro" id="IPR006683">
    <property type="entry name" value="Thioestr_dom"/>
</dbReference>
<gene>
    <name evidence="5" type="ORF">FB384_002544</name>
</gene>
<dbReference type="SUPFAM" id="SSF54637">
    <property type="entry name" value="Thioesterase/thiol ester dehydrase-isomerase"/>
    <property type="match status" value="1"/>
</dbReference>
<keyword evidence="2 5" id="KW-0378">Hydrolase</keyword>